<organism evidence="8 9">
    <name type="scientific">Micromonospora chaiyaphumensis</name>
    <dbReference type="NCBI Taxonomy" id="307119"/>
    <lineage>
        <taxon>Bacteria</taxon>
        <taxon>Bacillati</taxon>
        <taxon>Actinomycetota</taxon>
        <taxon>Actinomycetes</taxon>
        <taxon>Micromonosporales</taxon>
        <taxon>Micromonosporaceae</taxon>
        <taxon>Micromonospora</taxon>
    </lineage>
</organism>
<dbReference type="GO" id="GO:0003677">
    <property type="term" value="F:DNA binding"/>
    <property type="evidence" value="ECO:0007669"/>
    <property type="project" value="UniProtKB-KW"/>
</dbReference>
<evidence type="ECO:0000256" key="3">
    <source>
        <dbReference type="ARBA" id="ARBA00023125"/>
    </source>
</evidence>
<dbReference type="PROSITE" id="PS50110">
    <property type="entry name" value="RESPONSE_REGULATORY"/>
    <property type="match status" value="1"/>
</dbReference>
<evidence type="ECO:0000256" key="1">
    <source>
        <dbReference type="ARBA" id="ARBA00022553"/>
    </source>
</evidence>
<dbReference type="PANTHER" id="PTHR43214">
    <property type="entry name" value="TWO-COMPONENT RESPONSE REGULATOR"/>
    <property type="match status" value="1"/>
</dbReference>
<evidence type="ECO:0000259" key="6">
    <source>
        <dbReference type="PROSITE" id="PS50043"/>
    </source>
</evidence>
<dbReference type="SMART" id="SM00448">
    <property type="entry name" value="REC"/>
    <property type="match status" value="1"/>
</dbReference>
<dbReference type="SUPFAM" id="SSF52172">
    <property type="entry name" value="CheY-like"/>
    <property type="match status" value="1"/>
</dbReference>
<dbReference type="PROSITE" id="PS50043">
    <property type="entry name" value="HTH_LUXR_2"/>
    <property type="match status" value="1"/>
</dbReference>
<dbReference type="EMBL" id="FMCS01000016">
    <property type="protein sequence ID" value="SCF33721.1"/>
    <property type="molecule type" value="Genomic_DNA"/>
</dbReference>
<feature type="domain" description="HTH luxR-type" evidence="6">
    <location>
        <begin position="145"/>
        <end position="210"/>
    </location>
</feature>
<feature type="modified residue" description="4-aspartylphosphate" evidence="5">
    <location>
        <position position="54"/>
    </location>
</feature>
<dbReference type="PRINTS" id="PR00038">
    <property type="entry name" value="HTHLUXR"/>
</dbReference>
<evidence type="ECO:0000256" key="5">
    <source>
        <dbReference type="PROSITE-ProRule" id="PRU00169"/>
    </source>
</evidence>
<dbReference type="InterPro" id="IPR000792">
    <property type="entry name" value="Tscrpt_reg_LuxR_C"/>
</dbReference>
<evidence type="ECO:0000313" key="9">
    <source>
        <dbReference type="Proteomes" id="UP000199629"/>
    </source>
</evidence>
<keyword evidence="3" id="KW-0238">DNA-binding</keyword>
<dbReference type="CDD" id="cd06170">
    <property type="entry name" value="LuxR_C_like"/>
    <property type="match status" value="1"/>
</dbReference>
<keyword evidence="4" id="KW-0804">Transcription</keyword>
<gene>
    <name evidence="8" type="ORF">GA0070214_11688</name>
</gene>
<dbReference type="Pfam" id="PF00072">
    <property type="entry name" value="Response_reg"/>
    <property type="match status" value="1"/>
</dbReference>
<keyword evidence="2" id="KW-0805">Transcription regulation</keyword>
<dbReference type="Pfam" id="PF00196">
    <property type="entry name" value="GerE"/>
    <property type="match status" value="1"/>
</dbReference>
<keyword evidence="9" id="KW-1185">Reference proteome</keyword>
<dbReference type="GO" id="GO:0000160">
    <property type="term" value="P:phosphorelay signal transduction system"/>
    <property type="evidence" value="ECO:0007669"/>
    <property type="project" value="InterPro"/>
</dbReference>
<evidence type="ECO:0000256" key="2">
    <source>
        <dbReference type="ARBA" id="ARBA00023015"/>
    </source>
</evidence>
<dbReference type="GO" id="GO:0006355">
    <property type="term" value="P:regulation of DNA-templated transcription"/>
    <property type="evidence" value="ECO:0007669"/>
    <property type="project" value="InterPro"/>
</dbReference>
<dbReference type="InterPro" id="IPR001789">
    <property type="entry name" value="Sig_transdc_resp-reg_receiver"/>
</dbReference>
<dbReference type="CDD" id="cd17535">
    <property type="entry name" value="REC_NarL-like"/>
    <property type="match status" value="1"/>
</dbReference>
<evidence type="ECO:0000313" key="8">
    <source>
        <dbReference type="EMBL" id="SCF33721.1"/>
    </source>
</evidence>
<accession>A0A1C4ZLS5</accession>
<dbReference type="InterPro" id="IPR058245">
    <property type="entry name" value="NreC/VraR/RcsB-like_REC"/>
</dbReference>
<name>A0A1C4ZLS5_9ACTN</name>
<sequence>MTRVLIADDEALVRGGLRLILTAQPDLEVVADAADGAEAVQLAARFAPDVVLMDIHMAPVDGIAATERILAARSDTRIIMLTTFDLDEYVYRALRAGASGFMLKTTPPRELAEAVRTAARGDALLSPSITRRLIDHYTATASVVPHPGLAELTARETEVLRMMALGLSNREIAGQLFVGEATVKTHVNRIFAKLGVRDRVQAVVLAYRSGIAQPRR</sequence>
<proteinExistence type="predicted"/>
<keyword evidence="1 5" id="KW-0597">Phosphoprotein</keyword>
<dbReference type="RefSeq" id="WP_091269941.1">
    <property type="nucleotide sequence ID" value="NZ_FMCS01000016.1"/>
</dbReference>
<dbReference type="SMART" id="SM00421">
    <property type="entry name" value="HTH_LUXR"/>
    <property type="match status" value="1"/>
</dbReference>
<evidence type="ECO:0000259" key="7">
    <source>
        <dbReference type="PROSITE" id="PS50110"/>
    </source>
</evidence>
<dbReference type="PROSITE" id="PS00622">
    <property type="entry name" value="HTH_LUXR_1"/>
    <property type="match status" value="1"/>
</dbReference>
<dbReference type="InterPro" id="IPR011006">
    <property type="entry name" value="CheY-like_superfamily"/>
</dbReference>
<dbReference type="Proteomes" id="UP000199629">
    <property type="component" value="Unassembled WGS sequence"/>
</dbReference>
<dbReference type="Gene3D" id="3.40.50.2300">
    <property type="match status" value="1"/>
</dbReference>
<reference evidence="9" key="1">
    <citation type="submission" date="2016-06" db="EMBL/GenBank/DDBJ databases">
        <authorList>
            <person name="Varghese N."/>
            <person name="Submissions Spin"/>
        </authorList>
    </citation>
    <scope>NUCLEOTIDE SEQUENCE [LARGE SCALE GENOMIC DNA]</scope>
    <source>
        <strain evidence="9">DSM 45246</strain>
    </source>
</reference>
<dbReference type="InterPro" id="IPR039420">
    <property type="entry name" value="WalR-like"/>
</dbReference>
<evidence type="ECO:0000256" key="4">
    <source>
        <dbReference type="ARBA" id="ARBA00023163"/>
    </source>
</evidence>
<protein>
    <submittedName>
        <fullName evidence="8">Two component transcriptional regulator, LuxR family</fullName>
    </submittedName>
</protein>
<feature type="domain" description="Response regulatory" evidence="7">
    <location>
        <begin position="3"/>
        <end position="119"/>
    </location>
</feature>
<dbReference type="InterPro" id="IPR016032">
    <property type="entry name" value="Sig_transdc_resp-reg_C-effctor"/>
</dbReference>
<dbReference type="SUPFAM" id="SSF46894">
    <property type="entry name" value="C-terminal effector domain of the bipartite response regulators"/>
    <property type="match status" value="1"/>
</dbReference>
<dbReference type="AlphaFoldDB" id="A0A1C4ZLS5"/>
<dbReference type="PANTHER" id="PTHR43214:SF24">
    <property type="entry name" value="TRANSCRIPTIONAL REGULATORY PROTEIN NARL-RELATED"/>
    <property type="match status" value="1"/>
</dbReference>